<keyword evidence="8" id="KW-0325">Glycoprotein</keyword>
<keyword evidence="11" id="KW-1185">Reference proteome</keyword>
<dbReference type="Pfam" id="PF00060">
    <property type="entry name" value="Lig_chan"/>
    <property type="match status" value="1"/>
</dbReference>
<evidence type="ECO:0000313" key="10">
    <source>
        <dbReference type="EnsemblMetazoa" id="PPAI013287-PA"/>
    </source>
</evidence>
<evidence type="ECO:0000256" key="3">
    <source>
        <dbReference type="ARBA" id="ARBA00022475"/>
    </source>
</evidence>
<keyword evidence="6" id="KW-0472">Membrane</keyword>
<evidence type="ECO:0000256" key="1">
    <source>
        <dbReference type="ARBA" id="ARBA00004651"/>
    </source>
</evidence>
<dbReference type="EnsemblMetazoa" id="PPAI013287-RA">
    <property type="protein sequence ID" value="PPAI013287-PA"/>
    <property type="gene ID" value="PPAI013287"/>
</dbReference>
<protein>
    <recommendedName>
        <fullName evidence="9">Ionotropic glutamate receptor C-terminal domain-containing protein</fullName>
    </recommendedName>
</protein>
<dbReference type="PANTHER" id="PTHR42643">
    <property type="entry name" value="IONOTROPIC RECEPTOR 20A-RELATED"/>
    <property type="match status" value="1"/>
</dbReference>
<name>A0A3F2ZEM9_PHLPP</name>
<organism evidence="10 11">
    <name type="scientific">Phlebotomus papatasi</name>
    <name type="common">Sandfly</name>
    <dbReference type="NCBI Taxonomy" id="29031"/>
    <lineage>
        <taxon>Eukaryota</taxon>
        <taxon>Metazoa</taxon>
        <taxon>Ecdysozoa</taxon>
        <taxon>Arthropoda</taxon>
        <taxon>Hexapoda</taxon>
        <taxon>Insecta</taxon>
        <taxon>Pterygota</taxon>
        <taxon>Neoptera</taxon>
        <taxon>Endopterygota</taxon>
        <taxon>Diptera</taxon>
        <taxon>Nematocera</taxon>
        <taxon>Psychodoidea</taxon>
        <taxon>Psychodidae</taxon>
        <taxon>Phlebotomus</taxon>
        <taxon>Phlebotomus</taxon>
    </lineage>
</organism>
<keyword evidence="5" id="KW-1133">Transmembrane helix</keyword>
<evidence type="ECO:0000256" key="2">
    <source>
        <dbReference type="ARBA" id="ARBA00008685"/>
    </source>
</evidence>
<evidence type="ECO:0000313" key="11">
    <source>
        <dbReference type="Proteomes" id="UP000092462"/>
    </source>
</evidence>
<dbReference type="EMBL" id="AJVK01003758">
    <property type="status" value="NOT_ANNOTATED_CDS"/>
    <property type="molecule type" value="Genomic_DNA"/>
</dbReference>
<dbReference type="VEuPathDB" id="VectorBase:PPAPM1_000987"/>
<evidence type="ECO:0000256" key="6">
    <source>
        <dbReference type="ARBA" id="ARBA00023136"/>
    </source>
</evidence>
<comment type="subcellular location">
    <subcellularLocation>
        <location evidence="1">Cell membrane</location>
        <topology evidence="1">Multi-pass membrane protein</topology>
    </subcellularLocation>
</comment>
<dbReference type="EMBL" id="AJVK01003757">
    <property type="status" value="NOT_ANNOTATED_CDS"/>
    <property type="molecule type" value="Genomic_DNA"/>
</dbReference>
<reference evidence="10" key="1">
    <citation type="submission" date="2022-08" db="UniProtKB">
        <authorList>
            <consortium name="EnsemblMetazoa"/>
        </authorList>
    </citation>
    <scope>IDENTIFICATION</scope>
    <source>
        <strain evidence="10">Israel</strain>
    </source>
</reference>
<dbReference type="Gene3D" id="1.10.287.70">
    <property type="match status" value="1"/>
</dbReference>
<feature type="domain" description="Ionotropic glutamate receptor C-terminal" evidence="9">
    <location>
        <begin position="313"/>
        <end position="574"/>
    </location>
</feature>
<evidence type="ECO:0000256" key="8">
    <source>
        <dbReference type="ARBA" id="ARBA00023180"/>
    </source>
</evidence>
<dbReference type="GO" id="GO:0015276">
    <property type="term" value="F:ligand-gated monoatomic ion channel activity"/>
    <property type="evidence" value="ECO:0007669"/>
    <property type="project" value="InterPro"/>
</dbReference>
<comment type="similarity">
    <text evidence="2">Belongs to the glutamate-gated ion channel (TC 1.A.10.1) family.</text>
</comment>
<dbReference type="GO" id="GO:0005886">
    <property type="term" value="C:plasma membrane"/>
    <property type="evidence" value="ECO:0007669"/>
    <property type="project" value="UniProtKB-SubCell"/>
</dbReference>
<dbReference type="PANTHER" id="PTHR42643:SF32">
    <property type="entry name" value="IONOTROPIC RECEPTOR 31A, ISOFORM C-RELATED"/>
    <property type="match status" value="1"/>
</dbReference>
<dbReference type="AlphaFoldDB" id="A0A3F2ZEM9"/>
<evidence type="ECO:0000256" key="7">
    <source>
        <dbReference type="ARBA" id="ARBA00023170"/>
    </source>
</evidence>
<dbReference type="VEuPathDB" id="VectorBase:PPAI013287"/>
<proteinExistence type="inferred from homology"/>
<evidence type="ECO:0000256" key="4">
    <source>
        <dbReference type="ARBA" id="ARBA00022692"/>
    </source>
</evidence>
<dbReference type="InterPro" id="IPR001320">
    <property type="entry name" value="Iontro_rcpt_C"/>
</dbReference>
<evidence type="ECO:0000259" key="9">
    <source>
        <dbReference type="Pfam" id="PF00060"/>
    </source>
</evidence>
<keyword evidence="3" id="KW-1003">Cell membrane</keyword>
<dbReference type="SUPFAM" id="SSF53850">
    <property type="entry name" value="Periplasmic binding protein-like II"/>
    <property type="match status" value="1"/>
</dbReference>
<dbReference type="InterPro" id="IPR052192">
    <property type="entry name" value="Insect_Ionotropic_Sensory_Rcpt"/>
</dbReference>
<accession>A0A3F2ZEM9</accession>
<evidence type="ECO:0000256" key="5">
    <source>
        <dbReference type="ARBA" id="ARBA00022989"/>
    </source>
</evidence>
<dbReference type="GO" id="GO:0050906">
    <property type="term" value="P:detection of stimulus involved in sensory perception"/>
    <property type="evidence" value="ECO:0007669"/>
    <property type="project" value="UniProtKB-ARBA"/>
</dbReference>
<keyword evidence="7" id="KW-0675">Receptor</keyword>
<sequence>MNLAIVFKLILHYVLDINENYITILNCWEQLENVRLYKEFNNKSISSTFIDIGRRINYVGAKIPHSSAIFLDYDCPHGDKVLLALSERHLLTRDHKWLIVTSSSTWKIDEWKGLRLPMDAYVQVAKLGEIPKGFTRNRITLPLYHVYRNSPCQKDLSATVNRYFVVTNTPKRFFFTRSQIAPNAEHYNLNRFNLSGCTLKTIQLKDASLPEAVMFPPLDNKVTANTYSHFALNLMVVLQEIMDFSYPIPRTISLLNETSDPEDISVIPQLLTPTQVESADCIFILSEIRLMFVFQSSRDSAFDPSAFVDPFTTSVWICLIIFLIVFSLALKAVFKCERILQQRNFCPSISLTSIMSFGALCQQGTSIVPQTIPGKCVHVIMYFTCLLLHHYYASEAVSSLIDIPLRSSIRNLRNLADSSMNIGMDESLPWIRNLGESEDPEIRYFWIKRVLPLKDPDNVFTDADNGINKSKDVQCAFLGESSITYNLIKKFYSPEQICNFNELNLQPVTFIGLFVEKKSQFREILRRRLTRMREVGVYSRIKGQIISEKPQCLSNPVTSRVGLDETALLFTFLAISAALCLIILIIEITWDRMKITNA</sequence>
<keyword evidence="4" id="KW-0812">Transmembrane</keyword>
<dbReference type="Proteomes" id="UP000092462">
    <property type="component" value="Unassembled WGS sequence"/>
</dbReference>